<comment type="caution">
    <text evidence="2">The sequence shown here is derived from an EMBL/GenBank/DDBJ whole genome shotgun (WGS) entry which is preliminary data.</text>
</comment>
<reference evidence="3" key="1">
    <citation type="journal article" date="2019" name="Int. J. Syst. Evol. Microbiol.">
        <title>The Global Catalogue of Microorganisms (GCM) 10K type strain sequencing project: providing services to taxonomists for standard genome sequencing and annotation.</title>
        <authorList>
            <consortium name="The Broad Institute Genomics Platform"/>
            <consortium name="The Broad Institute Genome Sequencing Center for Infectious Disease"/>
            <person name="Wu L."/>
            <person name="Ma J."/>
        </authorList>
    </citation>
    <scope>NUCLEOTIDE SEQUENCE [LARGE SCALE GENOMIC DNA]</scope>
    <source>
        <strain evidence="3">CGMCC 4.7349</strain>
    </source>
</reference>
<evidence type="ECO:0000259" key="1">
    <source>
        <dbReference type="PROSITE" id="PS50075"/>
    </source>
</evidence>
<dbReference type="InterPro" id="IPR009081">
    <property type="entry name" value="PP-bd_ACP"/>
</dbReference>
<keyword evidence="3" id="KW-1185">Reference proteome</keyword>
<gene>
    <name evidence="2" type="ORF">GCM10012286_11080</name>
</gene>
<name>A0ABQ2LK04_9ACTN</name>
<feature type="domain" description="Carrier" evidence="1">
    <location>
        <begin position="1"/>
        <end position="79"/>
    </location>
</feature>
<accession>A0ABQ2LK04</accession>
<dbReference type="Proteomes" id="UP000656881">
    <property type="component" value="Unassembled WGS sequence"/>
</dbReference>
<dbReference type="InterPro" id="IPR036736">
    <property type="entry name" value="ACP-like_sf"/>
</dbReference>
<evidence type="ECO:0000313" key="3">
    <source>
        <dbReference type="Proteomes" id="UP000656881"/>
    </source>
</evidence>
<dbReference type="EMBL" id="BMNG01000002">
    <property type="protein sequence ID" value="GGO37503.1"/>
    <property type="molecule type" value="Genomic_DNA"/>
</dbReference>
<dbReference type="Gene3D" id="1.10.1200.10">
    <property type="entry name" value="ACP-like"/>
    <property type="match status" value="1"/>
</dbReference>
<dbReference type="SUPFAM" id="SSF47336">
    <property type="entry name" value="ACP-like"/>
    <property type="match status" value="1"/>
</dbReference>
<proteinExistence type="predicted"/>
<dbReference type="PROSITE" id="PS50075">
    <property type="entry name" value="CARRIER"/>
    <property type="match status" value="1"/>
</dbReference>
<sequence length="102" mass="11061">MSTEQSIINYIADVWLDGDTEGLDADLPIAELNIIDSAGIFDLVHYLQSDFRVTVPLREISPANFRTVDSIAALVERLRAEEAVAAAAEKATAEAVEGESVR</sequence>
<dbReference type="RefSeq" id="WP_164318185.1">
    <property type="nucleotide sequence ID" value="NZ_BMNG01000002.1"/>
</dbReference>
<evidence type="ECO:0000313" key="2">
    <source>
        <dbReference type="EMBL" id="GGO37503.1"/>
    </source>
</evidence>
<organism evidence="2 3">
    <name type="scientific">Streptomyces lasiicapitis</name>
    <dbReference type="NCBI Taxonomy" id="1923961"/>
    <lineage>
        <taxon>Bacteria</taxon>
        <taxon>Bacillati</taxon>
        <taxon>Actinomycetota</taxon>
        <taxon>Actinomycetes</taxon>
        <taxon>Kitasatosporales</taxon>
        <taxon>Streptomycetaceae</taxon>
        <taxon>Streptomyces</taxon>
    </lineage>
</organism>
<protein>
    <recommendedName>
        <fullName evidence="1">Carrier domain-containing protein</fullName>
    </recommendedName>
</protein>